<feature type="domain" description="EF-hand" evidence="4">
    <location>
        <begin position="597"/>
        <end position="632"/>
    </location>
</feature>
<name>A0A507CVQ2_9FUNG</name>
<dbReference type="GO" id="GO:0005509">
    <property type="term" value="F:calcium ion binding"/>
    <property type="evidence" value="ECO:0007669"/>
    <property type="project" value="InterPro"/>
</dbReference>
<dbReference type="Gene3D" id="1.10.238.230">
    <property type="match status" value="1"/>
</dbReference>
<evidence type="ECO:0000256" key="3">
    <source>
        <dbReference type="SAM" id="MobiDB-lite"/>
    </source>
</evidence>
<feature type="compositionally biased region" description="Low complexity" evidence="3">
    <location>
        <begin position="159"/>
        <end position="169"/>
    </location>
</feature>
<dbReference type="InterPro" id="IPR002048">
    <property type="entry name" value="EF_hand_dom"/>
</dbReference>
<dbReference type="EMBL" id="QEAN01000207">
    <property type="protein sequence ID" value="TPX43198.1"/>
    <property type="molecule type" value="Genomic_DNA"/>
</dbReference>
<reference evidence="5 6" key="1">
    <citation type="journal article" date="2019" name="Sci. Rep.">
        <title>Comparative genomics of chytrid fungi reveal insights into the obligate biotrophic and pathogenic lifestyle of Synchytrium endobioticum.</title>
        <authorList>
            <person name="van de Vossenberg B.T.L.H."/>
            <person name="Warris S."/>
            <person name="Nguyen H.D.T."/>
            <person name="van Gent-Pelzer M.P.E."/>
            <person name="Joly D.L."/>
            <person name="van de Geest H.C."/>
            <person name="Bonants P.J.M."/>
            <person name="Smith D.S."/>
            <person name="Levesque C.A."/>
            <person name="van der Lee T.A.J."/>
        </authorList>
    </citation>
    <scope>NUCLEOTIDE SEQUENCE [LARGE SCALE GENOMIC DNA]</scope>
    <source>
        <strain evidence="5 6">MB42</strain>
    </source>
</reference>
<dbReference type="Gene3D" id="1.10.238.220">
    <property type="match status" value="1"/>
</dbReference>
<keyword evidence="6" id="KW-1185">Reference proteome</keyword>
<dbReference type="Gene3D" id="1.10.238.10">
    <property type="entry name" value="EF-hand"/>
    <property type="match status" value="1"/>
</dbReference>
<keyword evidence="2" id="KW-0106">Calcium</keyword>
<dbReference type="PROSITE" id="PS00018">
    <property type="entry name" value="EF_HAND_1"/>
    <property type="match status" value="1"/>
</dbReference>
<evidence type="ECO:0000256" key="2">
    <source>
        <dbReference type="ARBA" id="ARBA00022837"/>
    </source>
</evidence>
<organism evidence="5 6">
    <name type="scientific">Synchytrium endobioticum</name>
    <dbReference type="NCBI Taxonomy" id="286115"/>
    <lineage>
        <taxon>Eukaryota</taxon>
        <taxon>Fungi</taxon>
        <taxon>Fungi incertae sedis</taxon>
        <taxon>Chytridiomycota</taxon>
        <taxon>Chytridiomycota incertae sedis</taxon>
        <taxon>Chytridiomycetes</taxon>
        <taxon>Synchytriales</taxon>
        <taxon>Synchytriaceae</taxon>
        <taxon>Synchytrium</taxon>
    </lineage>
</organism>
<dbReference type="InterPro" id="IPR041534">
    <property type="entry name" value="EF-hand_13"/>
</dbReference>
<feature type="compositionally biased region" description="Acidic residues" evidence="3">
    <location>
        <begin position="810"/>
        <end position="824"/>
    </location>
</feature>
<feature type="region of interest" description="Disordered" evidence="3">
    <location>
        <begin position="132"/>
        <end position="223"/>
    </location>
</feature>
<dbReference type="GO" id="GO:0019888">
    <property type="term" value="F:protein phosphatase regulator activity"/>
    <property type="evidence" value="ECO:0007669"/>
    <property type="project" value="TreeGrafter"/>
</dbReference>
<dbReference type="FunFam" id="1.10.238.10:FF:000025">
    <property type="entry name" value="serine/threonine-protein phosphatase 2A regulatory subunit B'' subunit alpha"/>
    <property type="match status" value="1"/>
</dbReference>
<accession>A0A507CVQ2</accession>
<dbReference type="AlphaFoldDB" id="A0A507CVQ2"/>
<dbReference type="PANTHER" id="PTHR14095:SF0">
    <property type="entry name" value="MIP22305P"/>
    <property type="match status" value="1"/>
</dbReference>
<evidence type="ECO:0000256" key="1">
    <source>
        <dbReference type="ARBA" id="ARBA00022723"/>
    </source>
</evidence>
<comment type="caution">
    <text evidence="5">The sequence shown here is derived from an EMBL/GenBank/DDBJ whole genome shotgun (WGS) entry which is preliminary data.</text>
</comment>
<feature type="compositionally biased region" description="Low complexity" evidence="3">
    <location>
        <begin position="210"/>
        <end position="222"/>
    </location>
</feature>
<dbReference type="VEuPathDB" id="FungiDB:SeMB42_g04826"/>
<dbReference type="InterPro" id="IPR018247">
    <property type="entry name" value="EF_Hand_1_Ca_BS"/>
</dbReference>
<evidence type="ECO:0000259" key="4">
    <source>
        <dbReference type="PROSITE" id="PS50222"/>
    </source>
</evidence>
<dbReference type="Proteomes" id="UP000317494">
    <property type="component" value="Unassembled WGS sequence"/>
</dbReference>
<protein>
    <recommendedName>
        <fullName evidence="4">EF-hand domain-containing protein</fullName>
    </recommendedName>
</protein>
<dbReference type="Pfam" id="PF13499">
    <property type="entry name" value="EF-hand_7"/>
    <property type="match status" value="1"/>
</dbReference>
<evidence type="ECO:0000313" key="5">
    <source>
        <dbReference type="EMBL" id="TPX43198.1"/>
    </source>
</evidence>
<feature type="region of interest" description="Disordered" evidence="3">
    <location>
        <begin position="773"/>
        <end position="833"/>
    </location>
</feature>
<dbReference type="PROSITE" id="PS50222">
    <property type="entry name" value="EF_HAND_2"/>
    <property type="match status" value="1"/>
</dbReference>
<proteinExistence type="predicted"/>
<dbReference type="PANTHER" id="PTHR14095">
    <property type="entry name" value="PHOSPHATASE 2A REGULATORY SUBUNIT-RELATED"/>
    <property type="match status" value="1"/>
</dbReference>
<sequence length="833" mass="93324">MISGVRNSLRRYLRLNNTNAMEPPSPPTSTMLLDEDTHLIGSLQDVATHTSTTIINGNPLPPESQTMPGETHIMPSLLAGGVACGDTIKTNNIGDMHSDPSALVSSPHFASPGMPLILNYGLPSITSTTPSLLQHSTAATPQPVPDSIDRDPFGPYHFSSKSCSSPSHSLATLVERESRTPPRSPKPSRSHRASPQHPPYSPHAMDIDGLPLSPSLDPTPLSMNNIRMEPNISEAGAEMLLSQSALDSDLLDNTLTTPVSAEPPTERKLCDIQSSTLTAIVAATVPHWPDVPADRQVKVQADSGVDLVADVQGDVDATMLDATSKKPIIPAFYFPLGQNPNDGATRRPDALAQKYLFGIDDATSIGRGLTERDFEKVSERLQLPRYLNASLFRHCGGERTKPVYFDAFQKSWAALASSYRGEESLAFAVLKKPANNFVEPDDFEFVVTDVVQHHPGLAFLGPLPVFQARYVETVVSRIYYSKTQNWNNRMTYAEFKQSAILNVIKNLETQDDINSTRDVFSYKHFYVIYCKFWELDTDHDMQIDRRALGRYDRSSIIPRVVSRLAEGAGRPVTGAKKATTMGYRDFIWFILSNEDKRSPQGIEYWFRVLDFDGDGLISLHELKHYWEEQHAKMIENRLADPWKFDDFVCALLDLVKPAQKHAVSLRDLKKCGSASIFFDMIFDLRKYDSFVRRIDPAWREMDDVVVMDARGRRIKLEGWDKFSERAYEELANEESQQRTNSYRSTSRYVYDDEEDDTTENWAVKAKNASVSAITESTNDDRTTMRGKVNNDGDDNNNWPGGMFSHTASDTMDEDWVEDEEDEADNACRDGPID</sequence>
<keyword evidence="1" id="KW-0479">Metal-binding</keyword>
<dbReference type="InterPro" id="IPR011992">
    <property type="entry name" value="EF-hand-dom_pair"/>
</dbReference>
<dbReference type="GO" id="GO:0000159">
    <property type="term" value="C:protein phosphatase type 2A complex"/>
    <property type="evidence" value="ECO:0007669"/>
    <property type="project" value="TreeGrafter"/>
</dbReference>
<evidence type="ECO:0000313" key="6">
    <source>
        <dbReference type="Proteomes" id="UP000317494"/>
    </source>
</evidence>
<gene>
    <name evidence="5" type="ORF">SeMB42_g04826</name>
</gene>
<dbReference type="STRING" id="286115.A0A507CVQ2"/>
<dbReference type="SUPFAM" id="SSF47473">
    <property type="entry name" value="EF-hand"/>
    <property type="match status" value="2"/>
</dbReference>
<dbReference type="Pfam" id="PF17958">
    <property type="entry name" value="EF-hand_13"/>
    <property type="match status" value="1"/>
</dbReference>